<dbReference type="Pfam" id="PF00078">
    <property type="entry name" value="RVT_1"/>
    <property type="match status" value="1"/>
</dbReference>
<name>A0ABD1YY79_9MARC</name>
<dbReference type="SUPFAM" id="SSF53098">
    <property type="entry name" value="Ribonuclease H-like"/>
    <property type="match status" value="1"/>
</dbReference>
<feature type="region of interest" description="Disordered" evidence="2">
    <location>
        <begin position="573"/>
        <end position="593"/>
    </location>
</feature>
<dbReference type="InterPro" id="IPR043128">
    <property type="entry name" value="Rev_trsase/Diguanyl_cyclase"/>
</dbReference>
<dbReference type="InterPro" id="IPR000477">
    <property type="entry name" value="RT_dom"/>
</dbReference>
<reference evidence="4 5" key="1">
    <citation type="submission" date="2024-09" db="EMBL/GenBank/DDBJ databases">
        <title>Chromosome-scale assembly of Riccia fluitans.</title>
        <authorList>
            <person name="Paukszto L."/>
            <person name="Sawicki J."/>
            <person name="Karawczyk K."/>
            <person name="Piernik-Szablinska J."/>
            <person name="Szczecinska M."/>
            <person name="Mazdziarz M."/>
        </authorList>
    </citation>
    <scope>NUCLEOTIDE SEQUENCE [LARGE SCALE GENOMIC DNA]</scope>
    <source>
        <strain evidence="4">Rf_01</strain>
        <tissue evidence="4">Aerial parts of the thallus</tissue>
    </source>
</reference>
<dbReference type="Proteomes" id="UP001605036">
    <property type="component" value="Unassembled WGS sequence"/>
</dbReference>
<dbReference type="PANTHER" id="PTHR37984">
    <property type="entry name" value="PROTEIN CBG26694"/>
    <property type="match status" value="1"/>
</dbReference>
<evidence type="ECO:0000256" key="1">
    <source>
        <dbReference type="ARBA" id="ARBA00023268"/>
    </source>
</evidence>
<dbReference type="InterPro" id="IPR043502">
    <property type="entry name" value="DNA/RNA_pol_sf"/>
</dbReference>
<dbReference type="PANTHER" id="PTHR37984:SF5">
    <property type="entry name" value="PROTEIN NYNRIN-LIKE"/>
    <property type="match status" value="1"/>
</dbReference>
<evidence type="ECO:0000256" key="2">
    <source>
        <dbReference type="SAM" id="MobiDB-lite"/>
    </source>
</evidence>
<dbReference type="SUPFAM" id="SSF56672">
    <property type="entry name" value="DNA/RNA polymerases"/>
    <property type="match status" value="1"/>
</dbReference>
<protein>
    <recommendedName>
        <fullName evidence="3">Integrase catalytic domain-containing protein</fullName>
    </recommendedName>
</protein>
<evidence type="ECO:0000259" key="3">
    <source>
        <dbReference type="PROSITE" id="PS50994"/>
    </source>
</evidence>
<dbReference type="InterPro" id="IPR041577">
    <property type="entry name" value="RT_RNaseH_2"/>
</dbReference>
<dbReference type="Gene3D" id="3.10.10.10">
    <property type="entry name" value="HIV Type 1 Reverse Transcriptase, subunit A, domain 1"/>
    <property type="match status" value="1"/>
</dbReference>
<dbReference type="Pfam" id="PF17919">
    <property type="entry name" value="RT_RNaseH_2"/>
    <property type="match status" value="1"/>
</dbReference>
<dbReference type="GO" id="GO:0003824">
    <property type="term" value="F:catalytic activity"/>
    <property type="evidence" value="ECO:0007669"/>
    <property type="project" value="UniProtKB-KW"/>
</dbReference>
<proteinExistence type="predicted"/>
<dbReference type="CDD" id="cd01647">
    <property type="entry name" value="RT_LTR"/>
    <property type="match status" value="1"/>
</dbReference>
<keyword evidence="1" id="KW-0511">Multifunctional enzyme</keyword>
<dbReference type="InterPro" id="IPR050951">
    <property type="entry name" value="Retrovirus_Pol_polyprotein"/>
</dbReference>
<dbReference type="AlphaFoldDB" id="A0ABD1YY79"/>
<feature type="domain" description="Integrase catalytic" evidence="3">
    <location>
        <begin position="650"/>
        <end position="810"/>
    </location>
</feature>
<evidence type="ECO:0000313" key="4">
    <source>
        <dbReference type="EMBL" id="KAL2634749.1"/>
    </source>
</evidence>
<dbReference type="CDD" id="cd09274">
    <property type="entry name" value="RNase_HI_RT_Ty3"/>
    <property type="match status" value="1"/>
</dbReference>
<dbReference type="FunFam" id="3.30.70.270:FF:000020">
    <property type="entry name" value="Transposon Tf2-6 polyprotein-like Protein"/>
    <property type="match status" value="1"/>
</dbReference>
<dbReference type="EMBL" id="JBHFFA010000003">
    <property type="protein sequence ID" value="KAL2634749.1"/>
    <property type="molecule type" value="Genomic_DNA"/>
</dbReference>
<dbReference type="PROSITE" id="PS50994">
    <property type="entry name" value="INTEGRASE"/>
    <property type="match status" value="1"/>
</dbReference>
<organism evidence="4 5">
    <name type="scientific">Riccia fluitans</name>
    <dbReference type="NCBI Taxonomy" id="41844"/>
    <lineage>
        <taxon>Eukaryota</taxon>
        <taxon>Viridiplantae</taxon>
        <taxon>Streptophyta</taxon>
        <taxon>Embryophyta</taxon>
        <taxon>Marchantiophyta</taxon>
        <taxon>Marchantiopsida</taxon>
        <taxon>Marchantiidae</taxon>
        <taxon>Marchantiales</taxon>
        <taxon>Ricciaceae</taxon>
        <taxon>Riccia</taxon>
    </lineage>
</organism>
<dbReference type="Gene3D" id="3.30.70.270">
    <property type="match status" value="1"/>
</dbReference>
<dbReference type="Gene3D" id="3.30.420.10">
    <property type="entry name" value="Ribonuclease H-like superfamily/Ribonuclease H"/>
    <property type="match status" value="1"/>
</dbReference>
<evidence type="ECO:0000313" key="5">
    <source>
        <dbReference type="Proteomes" id="UP001605036"/>
    </source>
</evidence>
<gene>
    <name evidence="4" type="ORF">R1flu_006228</name>
</gene>
<accession>A0ABD1YY79</accession>
<dbReference type="InterPro" id="IPR001584">
    <property type="entry name" value="Integrase_cat-core"/>
</dbReference>
<sequence>MLKSLSLLSPVSKEFVVSRLAGELVPQQRLIPASSKSKPVRAVSGASSTSGVTPSEGTPVGIKAVRACYAPPMIPVRIGDITFPRVLVDIGSGVNVMSKQIRIRFGYHRMAPPTTKLAMADNTLMWPLGVLSAVPVVVEEERQQYVNLLHEFEDVLAADYRDMKCIPPEIAEHRIDLLPNTRPLRSQRYQLNPNYAERVKKELDKLLEARFIYLVETPAWLSPIVVVPKKNGKLRICIDYRKLNASTVTNAFLLPYIDLMLESVAGQEMYSFMDGFSGYNQVSVAERDREKIAFITEWGAFAYRVMPFGLKNAPSTFQRVVTTAFEEYLNEFMQTYLDDFTVYGSHRPSRTPPEVLREVSEMEALGDLKGVQRFIGAVGYYRRFIRDFAHIALSLFGLLQTDQTFEWSEDCQVAFDLLHSALVSSPILVVPDWNKPFHVHTDASAFAIGAILAQRGKGDRDHPIAYISKKLIPVERNYTSTEWETLAIIWAASKFDHHLKANKVKFITDHRAIVDLVRKPNPTGRLPDRFTTLPNSWEDKFPDEPPAMQALRVQDRSHQDEYYDQLRKYLSTDVPESGQGGRPSRIHVSGARKCGGRSSIKENNCSEAAIIRGVVAAYFQDCDKYKDTCDGCQRVRPLEQYHRPPLKVSKITGPFKKWGLDFVGPIYPAASNGHQYLLVATDYATKWVEAASLPDCTGRSSVEFLYSYILARYGCPEELINDLGSHFVNQGIKCLVDEFFISHKTSTTYYPRGNGQAESTNKILITMLHKVVDEHKRNWHFKLPSVLWAYRIAFKTHLGYSPYYLTFGVQPRLPLEPNSIASDDSSGYPYRIQAFLQLEVERENAENNIIHYQQQQQRSYQNNRPEMQYHVGDLILWYKGPVPFRWEVSKPVVRPICGFPSDAKQCGRPQNPGRRASQTAY</sequence>
<dbReference type="InterPro" id="IPR012337">
    <property type="entry name" value="RNaseH-like_sf"/>
</dbReference>
<dbReference type="InterPro" id="IPR036397">
    <property type="entry name" value="RNaseH_sf"/>
</dbReference>
<comment type="caution">
    <text evidence="4">The sequence shown here is derived from an EMBL/GenBank/DDBJ whole genome shotgun (WGS) entry which is preliminary data.</text>
</comment>
<keyword evidence="5" id="KW-1185">Reference proteome</keyword>